<keyword evidence="4" id="KW-1185">Reference proteome</keyword>
<dbReference type="AlphaFoldDB" id="A0A0C3RQ58"/>
<protein>
    <recommendedName>
        <fullName evidence="2">DUF6570 domain-containing protein</fullName>
    </recommendedName>
</protein>
<dbReference type="Pfam" id="PF20209">
    <property type="entry name" value="DUF6570"/>
    <property type="match status" value="1"/>
</dbReference>
<feature type="region of interest" description="Disordered" evidence="1">
    <location>
        <begin position="50"/>
        <end position="72"/>
    </location>
</feature>
<sequence>MLLLVARSHGAAPARRNVDINTVSRFITGHCCKFCPEYWTVFEPVRTRSERSQKRHGPLSDGRTWNSRSEQYRTTQIEHRTERFYETKFPPPPLTKKTMLSTINGFCDALKLDNFAERGCAVCACLTRVEHLTPLSSVSSSLSCLDVPGITRIERKSADDPADQCIPGPVLASGCTDVCDACLEYLRDSEVPPRALANGLWIGDVPEELQDLQFCEQMMISRVIHNYCVIKVDNGKMHKMRANAICHAIATHKIYKVLPPRRKDMDEVLAIIFIGPAPPTETDYKRSPLLVRKNKVLAALNWLCLNHVDYKDVTISKENLDTYSETLPIVLVDYHPSNYTKNPEETAVNDAEEESGTSSGQCPFVCHMLT</sequence>
<name>A0A0C3RQ58_PHLG1</name>
<dbReference type="InterPro" id="IPR046700">
    <property type="entry name" value="DUF6570"/>
</dbReference>
<dbReference type="HOGENOM" id="CLU_035678_0_0_1"/>
<organism evidence="3 4">
    <name type="scientific">Phlebiopsis gigantea (strain 11061_1 CR5-6)</name>
    <name type="common">White-rot fungus</name>
    <name type="synonym">Peniophora gigantea</name>
    <dbReference type="NCBI Taxonomy" id="745531"/>
    <lineage>
        <taxon>Eukaryota</taxon>
        <taxon>Fungi</taxon>
        <taxon>Dikarya</taxon>
        <taxon>Basidiomycota</taxon>
        <taxon>Agaricomycotina</taxon>
        <taxon>Agaricomycetes</taxon>
        <taxon>Polyporales</taxon>
        <taxon>Phanerochaetaceae</taxon>
        <taxon>Phlebiopsis</taxon>
    </lineage>
</organism>
<feature type="compositionally biased region" description="Polar residues" evidence="1">
    <location>
        <begin position="63"/>
        <end position="72"/>
    </location>
</feature>
<evidence type="ECO:0000313" key="4">
    <source>
        <dbReference type="Proteomes" id="UP000053257"/>
    </source>
</evidence>
<evidence type="ECO:0000259" key="2">
    <source>
        <dbReference type="Pfam" id="PF20209"/>
    </source>
</evidence>
<accession>A0A0C3RQ58</accession>
<dbReference type="STRING" id="745531.A0A0C3RQ58"/>
<proteinExistence type="predicted"/>
<evidence type="ECO:0000256" key="1">
    <source>
        <dbReference type="SAM" id="MobiDB-lite"/>
    </source>
</evidence>
<dbReference type="Proteomes" id="UP000053257">
    <property type="component" value="Unassembled WGS sequence"/>
</dbReference>
<evidence type="ECO:0000313" key="3">
    <source>
        <dbReference type="EMBL" id="KIP01806.1"/>
    </source>
</evidence>
<reference evidence="3 4" key="1">
    <citation type="journal article" date="2014" name="PLoS Genet.">
        <title>Analysis of the Phlebiopsis gigantea genome, transcriptome and secretome provides insight into its pioneer colonization strategies of wood.</title>
        <authorList>
            <person name="Hori C."/>
            <person name="Ishida T."/>
            <person name="Igarashi K."/>
            <person name="Samejima M."/>
            <person name="Suzuki H."/>
            <person name="Master E."/>
            <person name="Ferreira P."/>
            <person name="Ruiz-Duenas F.J."/>
            <person name="Held B."/>
            <person name="Canessa P."/>
            <person name="Larrondo L.F."/>
            <person name="Schmoll M."/>
            <person name="Druzhinina I.S."/>
            <person name="Kubicek C.P."/>
            <person name="Gaskell J.A."/>
            <person name="Kersten P."/>
            <person name="St John F."/>
            <person name="Glasner J."/>
            <person name="Sabat G."/>
            <person name="Splinter BonDurant S."/>
            <person name="Syed K."/>
            <person name="Yadav J."/>
            <person name="Mgbeahuruike A.C."/>
            <person name="Kovalchuk A."/>
            <person name="Asiegbu F.O."/>
            <person name="Lackner G."/>
            <person name="Hoffmeister D."/>
            <person name="Rencoret J."/>
            <person name="Gutierrez A."/>
            <person name="Sun H."/>
            <person name="Lindquist E."/>
            <person name="Barry K."/>
            <person name="Riley R."/>
            <person name="Grigoriev I.V."/>
            <person name="Henrissat B."/>
            <person name="Kues U."/>
            <person name="Berka R.M."/>
            <person name="Martinez A.T."/>
            <person name="Covert S.F."/>
            <person name="Blanchette R.A."/>
            <person name="Cullen D."/>
        </authorList>
    </citation>
    <scope>NUCLEOTIDE SEQUENCE [LARGE SCALE GENOMIC DNA]</scope>
    <source>
        <strain evidence="3 4">11061_1 CR5-6</strain>
    </source>
</reference>
<dbReference type="EMBL" id="KN840734">
    <property type="protein sequence ID" value="KIP01806.1"/>
    <property type="molecule type" value="Genomic_DNA"/>
</dbReference>
<feature type="non-terminal residue" evidence="3">
    <location>
        <position position="370"/>
    </location>
</feature>
<feature type="domain" description="DUF6570" evidence="2">
    <location>
        <begin position="189"/>
        <end position="321"/>
    </location>
</feature>
<gene>
    <name evidence="3" type="ORF">PHLGIDRAFT_80061</name>
</gene>
<dbReference type="OrthoDB" id="3221862at2759"/>